<reference evidence="1" key="1">
    <citation type="submission" date="2022-08" db="EMBL/GenBank/DDBJ databases">
        <title>Genome Sequence of Pycnoporus sanguineus.</title>
        <authorList>
            <person name="Buettner E."/>
        </authorList>
    </citation>
    <scope>NUCLEOTIDE SEQUENCE</scope>
    <source>
        <strain evidence="1">CG-C14</strain>
    </source>
</reference>
<evidence type="ECO:0000313" key="1">
    <source>
        <dbReference type="EMBL" id="KAJ2971189.1"/>
    </source>
</evidence>
<name>A0ACC1MWK0_9APHY</name>
<gene>
    <name evidence="1" type="ORF">NUW54_g12557</name>
</gene>
<organism evidence="1 2">
    <name type="scientific">Trametes sanguinea</name>
    <dbReference type="NCBI Taxonomy" id="158606"/>
    <lineage>
        <taxon>Eukaryota</taxon>
        <taxon>Fungi</taxon>
        <taxon>Dikarya</taxon>
        <taxon>Basidiomycota</taxon>
        <taxon>Agaricomycotina</taxon>
        <taxon>Agaricomycetes</taxon>
        <taxon>Polyporales</taxon>
        <taxon>Polyporaceae</taxon>
        <taxon>Trametes</taxon>
    </lineage>
</organism>
<sequence length="274" mass="29440">MAESDHCTLFPSPPETSKLLIRFLTQQLSQESGVELVSHDCVRSFCRSAQVERHPVVSKGHPRVTNSLEVISKTSSSQGLGILLDGVNGLAASLPSLIRALEAVAQVHPVLAGMNSEEERPGEREDRSAKLSPTVDASEDTTEEVAPDGPRKSLPLTSLTGKQDLVDHAPSEVEDLQRIHSNDMEVQSTPERPLTLDADGSGDSKPRPNPDLIPSTFSNEAAVTTSMEEGTAAYARPVCVKCASVVQLPCWVCVECPGAYQTRHALGDSLIKVR</sequence>
<keyword evidence="2" id="KW-1185">Reference proteome</keyword>
<evidence type="ECO:0000313" key="2">
    <source>
        <dbReference type="Proteomes" id="UP001144978"/>
    </source>
</evidence>
<accession>A0ACC1MWK0</accession>
<protein>
    <submittedName>
        <fullName evidence="1">Uncharacterized protein</fullName>
    </submittedName>
</protein>
<proteinExistence type="predicted"/>
<dbReference type="EMBL" id="JANSHE010005398">
    <property type="protein sequence ID" value="KAJ2971189.1"/>
    <property type="molecule type" value="Genomic_DNA"/>
</dbReference>
<comment type="caution">
    <text evidence="1">The sequence shown here is derived from an EMBL/GenBank/DDBJ whole genome shotgun (WGS) entry which is preliminary data.</text>
</comment>
<dbReference type="Proteomes" id="UP001144978">
    <property type="component" value="Unassembled WGS sequence"/>
</dbReference>